<proteinExistence type="predicted"/>
<dbReference type="InterPro" id="IPR013096">
    <property type="entry name" value="Cupin_2"/>
</dbReference>
<name>A0A1Q5PI71_9BACT</name>
<accession>A0A1Q5PI71</accession>
<dbReference type="STRING" id="1797110.A3841_07745"/>
<dbReference type="OrthoDB" id="160522at2"/>
<keyword evidence="3" id="KW-1185">Reference proteome</keyword>
<dbReference type="InterPro" id="IPR011051">
    <property type="entry name" value="RmlC_Cupin_sf"/>
</dbReference>
<reference evidence="2 3" key="1">
    <citation type="submission" date="2016-03" db="EMBL/GenBank/DDBJ databases">
        <title>Genome sequence of Pontibacter sp. nov., of the family cytophagaceae, isolated from marine sediment of the Yellow Sea, China.</title>
        <authorList>
            <person name="Zhang G."/>
            <person name="Zhang R."/>
        </authorList>
    </citation>
    <scope>NUCLEOTIDE SEQUENCE [LARGE SCALE GENOMIC DNA]</scope>
    <source>
        <strain evidence="2 3">S10-8</strain>
    </source>
</reference>
<gene>
    <name evidence="2" type="ORF">A3841_07745</name>
</gene>
<protein>
    <submittedName>
        <fullName evidence="2">Cupin</fullName>
    </submittedName>
</protein>
<dbReference type="EMBL" id="LVWA01000002">
    <property type="protein sequence ID" value="OKL41896.1"/>
    <property type="molecule type" value="Genomic_DNA"/>
</dbReference>
<dbReference type="AlphaFoldDB" id="A0A1Q5PI71"/>
<feature type="domain" description="Cupin type-2" evidence="1">
    <location>
        <begin position="44"/>
        <end position="107"/>
    </location>
</feature>
<dbReference type="InterPro" id="IPR014710">
    <property type="entry name" value="RmlC-like_jellyroll"/>
</dbReference>
<dbReference type="Gene3D" id="2.60.120.10">
    <property type="entry name" value="Jelly Rolls"/>
    <property type="match status" value="1"/>
</dbReference>
<dbReference type="RefSeq" id="WP_073850342.1">
    <property type="nucleotide sequence ID" value="NZ_LVWA01000002.1"/>
</dbReference>
<dbReference type="Pfam" id="PF07883">
    <property type="entry name" value="Cupin_2"/>
    <property type="match status" value="1"/>
</dbReference>
<evidence type="ECO:0000259" key="1">
    <source>
        <dbReference type="Pfam" id="PF07883"/>
    </source>
</evidence>
<evidence type="ECO:0000313" key="2">
    <source>
        <dbReference type="EMBL" id="OKL41896.1"/>
    </source>
</evidence>
<sequence>MSQKKYFKQTKPFRVPTTDGKLIEEHFGKASTHTSAFSVAHMVAPPHWGEPHQTPQFDEITIVTRGKKLIEIDGEEVEVKAGESILIKAGARIRYANPYDHETEYWSICIPAFDFNAVHREEEN</sequence>
<evidence type="ECO:0000313" key="3">
    <source>
        <dbReference type="Proteomes" id="UP000186551"/>
    </source>
</evidence>
<dbReference type="SUPFAM" id="SSF51182">
    <property type="entry name" value="RmlC-like cupins"/>
    <property type="match status" value="1"/>
</dbReference>
<dbReference type="Proteomes" id="UP000186551">
    <property type="component" value="Unassembled WGS sequence"/>
</dbReference>
<comment type="caution">
    <text evidence="2">The sequence shown here is derived from an EMBL/GenBank/DDBJ whole genome shotgun (WGS) entry which is preliminary data.</text>
</comment>
<organism evidence="2 3">
    <name type="scientific">Pontibacter flavimaris</name>
    <dbReference type="NCBI Taxonomy" id="1797110"/>
    <lineage>
        <taxon>Bacteria</taxon>
        <taxon>Pseudomonadati</taxon>
        <taxon>Bacteroidota</taxon>
        <taxon>Cytophagia</taxon>
        <taxon>Cytophagales</taxon>
        <taxon>Hymenobacteraceae</taxon>
        <taxon>Pontibacter</taxon>
    </lineage>
</organism>